<name>A0ACB9GSU9_9ASTR</name>
<organism evidence="1 2">
    <name type="scientific">Smallanthus sonchifolius</name>
    <dbReference type="NCBI Taxonomy" id="185202"/>
    <lineage>
        <taxon>Eukaryota</taxon>
        <taxon>Viridiplantae</taxon>
        <taxon>Streptophyta</taxon>
        <taxon>Embryophyta</taxon>
        <taxon>Tracheophyta</taxon>
        <taxon>Spermatophyta</taxon>
        <taxon>Magnoliopsida</taxon>
        <taxon>eudicotyledons</taxon>
        <taxon>Gunneridae</taxon>
        <taxon>Pentapetalae</taxon>
        <taxon>asterids</taxon>
        <taxon>campanulids</taxon>
        <taxon>Asterales</taxon>
        <taxon>Asteraceae</taxon>
        <taxon>Asteroideae</taxon>
        <taxon>Heliantheae alliance</taxon>
        <taxon>Millerieae</taxon>
        <taxon>Smallanthus</taxon>
    </lineage>
</organism>
<reference evidence="1 2" key="2">
    <citation type="journal article" date="2022" name="Mol. Ecol. Resour.">
        <title>The genomes of chicory, endive, great burdock and yacon provide insights into Asteraceae paleo-polyploidization history and plant inulin production.</title>
        <authorList>
            <person name="Fan W."/>
            <person name="Wang S."/>
            <person name="Wang H."/>
            <person name="Wang A."/>
            <person name="Jiang F."/>
            <person name="Liu H."/>
            <person name="Zhao H."/>
            <person name="Xu D."/>
            <person name="Zhang Y."/>
        </authorList>
    </citation>
    <scope>NUCLEOTIDE SEQUENCE [LARGE SCALE GENOMIC DNA]</scope>
    <source>
        <strain evidence="2">cv. Yunnan</strain>
        <tissue evidence="1">Leaves</tissue>
    </source>
</reference>
<proteinExistence type="predicted"/>
<dbReference type="EMBL" id="CM042030">
    <property type="protein sequence ID" value="KAI3786570.1"/>
    <property type="molecule type" value="Genomic_DNA"/>
</dbReference>
<dbReference type="Proteomes" id="UP001056120">
    <property type="component" value="Linkage Group LG13"/>
</dbReference>
<evidence type="ECO:0000313" key="2">
    <source>
        <dbReference type="Proteomes" id="UP001056120"/>
    </source>
</evidence>
<evidence type="ECO:0000313" key="1">
    <source>
        <dbReference type="EMBL" id="KAI3786570.1"/>
    </source>
</evidence>
<accession>A0ACB9GSU9</accession>
<comment type="caution">
    <text evidence="1">The sequence shown here is derived from an EMBL/GenBank/DDBJ whole genome shotgun (WGS) entry which is preliminary data.</text>
</comment>
<gene>
    <name evidence="1" type="ORF">L1987_40340</name>
</gene>
<reference evidence="2" key="1">
    <citation type="journal article" date="2022" name="Mol. Ecol. Resour.">
        <title>The genomes of chicory, endive, great burdock and yacon provide insights into Asteraceae palaeo-polyploidization history and plant inulin production.</title>
        <authorList>
            <person name="Fan W."/>
            <person name="Wang S."/>
            <person name="Wang H."/>
            <person name="Wang A."/>
            <person name="Jiang F."/>
            <person name="Liu H."/>
            <person name="Zhao H."/>
            <person name="Xu D."/>
            <person name="Zhang Y."/>
        </authorList>
    </citation>
    <scope>NUCLEOTIDE SEQUENCE [LARGE SCALE GENOMIC DNA]</scope>
    <source>
        <strain evidence="2">cv. Yunnan</strain>
    </source>
</reference>
<keyword evidence="2" id="KW-1185">Reference proteome</keyword>
<sequence>MNDNWFNPESDNEHVDDDSVDEIPPHQEQEQEHEQVQDAPFVADLPEGNTLMYGDAWGKHMARQFEKIVRFCVKHGIHARSVLPSKWK</sequence>
<protein>
    <submittedName>
        <fullName evidence="1">Uncharacterized protein</fullName>
    </submittedName>
</protein>